<feature type="region of interest" description="Disordered" evidence="1">
    <location>
        <begin position="688"/>
        <end position="711"/>
    </location>
</feature>
<feature type="compositionally biased region" description="Basic and acidic residues" evidence="1">
    <location>
        <begin position="273"/>
        <end position="288"/>
    </location>
</feature>
<gene>
    <name evidence="2" type="ORF">M5K25_021985</name>
</gene>
<reference evidence="2 3" key="1">
    <citation type="journal article" date="2024" name="Plant Biotechnol. J.">
        <title>Dendrobium thyrsiflorum genome and its molecular insights into genes involved in important horticultural traits.</title>
        <authorList>
            <person name="Chen B."/>
            <person name="Wang J.Y."/>
            <person name="Zheng P.J."/>
            <person name="Li K.L."/>
            <person name="Liang Y.M."/>
            <person name="Chen X.F."/>
            <person name="Zhang C."/>
            <person name="Zhao X."/>
            <person name="He X."/>
            <person name="Zhang G.Q."/>
            <person name="Liu Z.J."/>
            <person name="Xu Q."/>
        </authorList>
    </citation>
    <scope>NUCLEOTIDE SEQUENCE [LARGE SCALE GENOMIC DNA]</scope>
    <source>
        <strain evidence="2">GZMU011</strain>
    </source>
</reference>
<feature type="compositionally biased region" description="Basic and acidic residues" evidence="1">
    <location>
        <begin position="83"/>
        <end position="103"/>
    </location>
</feature>
<organism evidence="2 3">
    <name type="scientific">Dendrobium thyrsiflorum</name>
    <name type="common">Pinecone-like raceme dendrobium</name>
    <name type="synonym">Orchid</name>
    <dbReference type="NCBI Taxonomy" id="117978"/>
    <lineage>
        <taxon>Eukaryota</taxon>
        <taxon>Viridiplantae</taxon>
        <taxon>Streptophyta</taxon>
        <taxon>Embryophyta</taxon>
        <taxon>Tracheophyta</taxon>
        <taxon>Spermatophyta</taxon>
        <taxon>Magnoliopsida</taxon>
        <taxon>Liliopsida</taxon>
        <taxon>Asparagales</taxon>
        <taxon>Orchidaceae</taxon>
        <taxon>Epidendroideae</taxon>
        <taxon>Malaxideae</taxon>
        <taxon>Dendrobiinae</taxon>
        <taxon>Dendrobium</taxon>
    </lineage>
</organism>
<evidence type="ECO:0000313" key="2">
    <source>
        <dbReference type="EMBL" id="KAL0907568.1"/>
    </source>
</evidence>
<feature type="compositionally biased region" description="Polar residues" evidence="1">
    <location>
        <begin position="60"/>
        <end position="82"/>
    </location>
</feature>
<protein>
    <submittedName>
        <fullName evidence="2">Uncharacterized protein</fullName>
    </submittedName>
</protein>
<name>A0ABD0U5B2_DENTH</name>
<feature type="compositionally biased region" description="Basic and acidic residues" evidence="1">
    <location>
        <begin position="176"/>
        <end position="196"/>
    </location>
</feature>
<dbReference type="EMBL" id="JANQDX010000017">
    <property type="protein sequence ID" value="KAL0907568.1"/>
    <property type="molecule type" value="Genomic_DNA"/>
</dbReference>
<evidence type="ECO:0000256" key="1">
    <source>
        <dbReference type="SAM" id="MobiDB-lite"/>
    </source>
</evidence>
<dbReference type="AlphaFoldDB" id="A0ABD0U5B2"/>
<dbReference type="Proteomes" id="UP001552299">
    <property type="component" value="Unassembled WGS sequence"/>
</dbReference>
<comment type="caution">
    <text evidence="2">The sequence shown here is derived from an EMBL/GenBank/DDBJ whole genome shotgun (WGS) entry which is preliminary data.</text>
</comment>
<keyword evidence="3" id="KW-1185">Reference proteome</keyword>
<feature type="compositionally biased region" description="Polar residues" evidence="1">
    <location>
        <begin position="246"/>
        <end position="267"/>
    </location>
</feature>
<feature type="compositionally biased region" description="Polar residues" evidence="1">
    <location>
        <begin position="689"/>
        <end position="700"/>
    </location>
</feature>
<sequence length="826" mass="90920">MPLKKRKKIACLLEEKADRAGKDGRPLICIRCKVEEMRFKDVDLAFSIVDETMGRGKANGQAQNSHNSPRFSSPATIKATENQQEKGPQKQLERGEPRSRNKPQEAQQPNRQPPKSPKQGTEEANTGRKPRDRQETEGANTNQKRKGRGKANGQAQNSHNSPRFSSPATIKATENQQEKGPQKQLERGEPRSRNKPQEAQQPNRQPPKSPKQGTEEANTGRKPRDRQETEGANTNQKRKGKEKGQRPSTETQEQLTGQQHGTATQPAIISRTRVTEQQEKGKTEEPRNKPQQTTQNPNRRHKNSHPAGIPKATRQGTEGALDRKPRSQHTQKKDKVMSIIAYVMRAKRIAIEKTPATVEFHANGSSPDQELGKFQGTGQLGCASWNQAAKYELSHDGKHPMIMLGGVLGMAILWYASIFDPLHVGFVSLGDFVGSFNAQGDSSPSLMLVARFLLLAGALLGHPVVFLVSVGLPSGDLPVADCWSRFACYPVGLPVAIPVKSVGLPLVPAVGIFCGCFVVVLEPDWLMPFGLPVAVLVPVASSEVRAVSRQHVTEVLYCGGRNMNPELNATDGIEEEGRRELPEVVAPQRINDDSTRETYLSDLLTFSFDFPKCRPPETVAGGGPPLIPSALSFLRDSQDCNFTWRRKSRSIDECSESEHIVFPDLALIKSIGPTTVYEDARDRGIVRPLTSNKPLVTRDSSNTKDEASGASRALEQLRGANAAEKVFDVNKSCCNEAVNAELLNFSIQQPVSTTTQSMKSLHRSLRQHARKGERATSKADSGGLGSFPTVVLKEIVGEGLRSSKKIVRDGMREDVKPKNMIFQQVY</sequence>
<proteinExistence type="predicted"/>
<accession>A0ABD0U5B2</accession>
<feature type="region of interest" description="Disordered" evidence="1">
    <location>
        <begin position="56"/>
        <end position="334"/>
    </location>
</feature>
<feature type="compositionally biased region" description="Basic and acidic residues" evidence="1">
    <location>
        <begin position="320"/>
        <end position="334"/>
    </location>
</feature>
<evidence type="ECO:0000313" key="3">
    <source>
        <dbReference type="Proteomes" id="UP001552299"/>
    </source>
</evidence>
<feature type="compositionally biased region" description="Polar residues" evidence="1">
    <location>
        <begin position="153"/>
        <end position="175"/>
    </location>
</feature>
<feature type="region of interest" description="Disordered" evidence="1">
    <location>
        <begin position="764"/>
        <end position="783"/>
    </location>
</feature>